<evidence type="ECO:0000313" key="3">
    <source>
        <dbReference type="Proteomes" id="UP001345963"/>
    </source>
</evidence>
<accession>A0ABU7BTX3</accession>
<organism evidence="2 3">
    <name type="scientific">Ataeniobius toweri</name>
    <dbReference type="NCBI Taxonomy" id="208326"/>
    <lineage>
        <taxon>Eukaryota</taxon>
        <taxon>Metazoa</taxon>
        <taxon>Chordata</taxon>
        <taxon>Craniata</taxon>
        <taxon>Vertebrata</taxon>
        <taxon>Euteleostomi</taxon>
        <taxon>Actinopterygii</taxon>
        <taxon>Neopterygii</taxon>
        <taxon>Teleostei</taxon>
        <taxon>Neoteleostei</taxon>
        <taxon>Acanthomorphata</taxon>
        <taxon>Ovalentaria</taxon>
        <taxon>Atherinomorphae</taxon>
        <taxon>Cyprinodontiformes</taxon>
        <taxon>Goodeidae</taxon>
        <taxon>Ataeniobius</taxon>
    </lineage>
</organism>
<evidence type="ECO:0000313" key="2">
    <source>
        <dbReference type="EMBL" id="MED6253396.1"/>
    </source>
</evidence>
<feature type="region of interest" description="Disordered" evidence="1">
    <location>
        <begin position="20"/>
        <end position="73"/>
    </location>
</feature>
<sequence>MTGFRSKSWFCPRHPAVFAGPRTSSSSRKEPLPEITPLTVKSGTSLSPTCPPSNIPSSWLKSKRERTPITTQQQPFLSNSIIMV</sequence>
<dbReference type="EMBL" id="JAHUTI010066178">
    <property type="protein sequence ID" value="MED6253396.1"/>
    <property type="molecule type" value="Genomic_DNA"/>
</dbReference>
<name>A0ABU7BTX3_9TELE</name>
<reference evidence="2 3" key="1">
    <citation type="submission" date="2021-07" db="EMBL/GenBank/DDBJ databases">
        <authorList>
            <person name="Palmer J.M."/>
        </authorList>
    </citation>
    <scope>NUCLEOTIDE SEQUENCE [LARGE SCALE GENOMIC DNA]</scope>
    <source>
        <strain evidence="2 3">AT_MEX2019</strain>
        <tissue evidence="2">Muscle</tissue>
    </source>
</reference>
<keyword evidence="3" id="KW-1185">Reference proteome</keyword>
<comment type="caution">
    <text evidence="2">The sequence shown here is derived from an EMBL/GenBank/DDBJ whole genome shotgun (WGS) entry which is preliminary data.</text>
</comment>
<protein>
    <submittedName>
        <fullName evidence="2">Uncharacterized protein</fullName>
    </submittedName>
</protein>
<evidence type="ECO:0000256" key="1">
    <source>
        <dbReference type="SAM" id="MobiDB-lite"/>
    </source>
</evidence>
<proteinExistence type="predicted"/>
<dbReference type="Proteomes" id="UP001345963">
    <property type="component" value="Unassembled WGS sequence"/>
</dbReference>
<gene>
    <name evidence="2" type="ORF">ATANTOWER_028494</name>
</gene>
<feature type="compositionally biased region" description="Polar residues" evidence="1">
    <location>
        <begin position="39"/>
        <end position="48"/>
    </location>
</feature>